<dbReference type="KEGG" id="ica:Intca_3420"/>
<dbReference type="Proteomes" id="UP000008914">
    <property type="component" value="Chromosome"/>
</dbReference>
<protein>
    <submittedName>
        <fullName evidence="3">Uncharacterized protein</fullName>
    </submittedName>
</protein>
<dbReference type="STRING" id="710696.Intca_3420"/>
<proteinExistence type="predicted"/>
<dbReference type="PROSITE" id="PS51257">
    <property type="entry name" value="PROKAR_LIPOPROTEIN"/>
    <property type="match status" value="1"/>
</dbReference>
<evidence type="ECO:0000313" key="3">
    <source>
        <dbReference type="EMBL" id="ADU49900.1"/>
    </source>
</evidence>
<evidence type="ECO:0000256" key="1">
    <source>
        <dbReference type="SAM" id="MobiDB-lite"/>
    </source>
</evidence>
<accession>E6SF86</accession>
<dbReference type="HOGENOM" id="CLU_2232883_0_0_11"/>
<keyword evidence="2" id="KW-0732">Signal</keyword>
<organism evidence="3 4">
    <name type="scientific">Intrasporangium calvum (strain ATCC 23552 / DSM 43043 / JCM 3097 / NBRC 12989 / NCIMB 10167 / NRRL B-3866 / 7 KIP)</name>
    <dbReference type="NCBI Taxonomy" id="710696"/>
    <lineage>
        <taxon>Bacteria</taxon>
        <taxon>Bacillati</taxon>
        <taxon>Actinomycetota</taxon>
        <taxon>Actinomycetes</taxon>
        <taxon>Micrococcales</taxon>
        <taxon>Intrasporangiaceae</taxon>
        <taxon>Intrasporangium</taxon>
    </lineage>
</organism>
<dbReference type="EMBL" id="CP002343">
    <property type="protein sequence ID" value="ADU49900.1"/>
    <property type="molecule type" value="Genomic_DNA"/>
</dbReference>
<gene>
    <name evidence="3" type="ordered locus">Intca_3420</name>
</gene>
<reference evidence="3 4" key="1">
    <citation type="journal article" date="2010" name="Stand. Genomic Sci.">
        <title>Complete genome sequence of Intrasporangium calvum type strain (7 KIP).</title>
        <authorList>
            <person name="Del Rio T.G."/>
            <person name="Chertkov O."/>
            <person name="Yasawong M."/>
            <person name="Lucas S."/>
            <person name="Deshpande S."/>
            <person name="Cheng J.F."/>
            <person name="Detter C."/>
            <person name="Tapia R."/>
            <person name="Han C."/>
            <person name="Goodwin L."/>
            <person name="Pitluck S."/>
            <person name="Liolios K."/>
            <person name="Ivanova N."/>
            <person name="Mavromatis K."/>
            <person name="Pati A."/>
            <person name="Chen A."/>
            <person name="Palaniappan K."/>
            <person name="Land M."/>
            <person name="Hauser L."/>
            <person name="Chang Y.J."/>
            <person name="Jeffries C.D."/>
            <person name="Rohde M."/>
            <person name="Pukall R."/>
            <person name="Sikorski J."/>
            <person name="Goker M."/>
            <person name="Woyke T."/>
            <person name="Bristow J."/>
            <person name="Eisen J.A."/>
            <person name="Markowitz V."/>
            <person name="Hugenholtz P."/>
            <person name="Kyrpides N.C."/>
            <person name="Klenk H.P."/>
            <person name="Lapidus A."/>
        </authorList>
    </citation>
    <scope>NUCLEOTIDE SEQUENCE [LARGE SCALE GENOMIC DNA]</scope>
    <source>
        <strain evidence="4">ATCC 23552 / DSM 43043 / JCM 3097 / NBRC 12989 / 7 KIP</strain>
    </source>
</reference>
<feature type="region of interest" description="Disordered" evidence="1">
    <location>
        <begin position="27"/>
        <end position="57"/>
    </location>
</feature>
<name>E6SF86_INTC7</name>
<dbReference type="AlphaFoldDB" id="E6SF86"/>
<sequence length="105" mass="10515">MSTHRRLLVALGAAVTLIVAACSAGEPNGVVPGPVGTADTTATTTGTGGATSQPTTAPLRAGEKLTRVVMSAGYLPRAPHGGTDRGDPVLRHAPAQAYGLSREDI</sequence>
<keyword evidence="4" id="KW-1185">Reference proteome</keyword>
<feature type="signal peptide" evidence="2">
    <location>
        <begin position="1"/>
        <end position="24"/>
    </location>
</feature>
<evidence type="ECO:0000313" key="4">
    <source>
        <dbReference type="Proteomes" id="UP000008914"/>
    </source>
</evidence>
<dbReference type="RefSeq" id="WP_013494212.1">
    <property type="nucleotide sequence ID" value="NC_014830.1"/>
</dbReference>
<evidence type="ECO:0000256" key="2">
    <source>
        <dbReference type="SAM" id="SignalP"/>
    </source>
</evidence>
<feature type="chain" id="PRO_5039592873" evidence="2">
    <location>
        <begin position="25"/>
        <end position="105"/>
    </location>
</feature>